<proteinExistence type="predicted"/>
<dbReference type="Proteomes" id="UP000789920">
    <property type="component" value="Unassembled WGS sequence"/>
</dbReference>
<evidence type="ECO:0000313" key="1">
    <source>
        <dbReference type="EMBL" id="CAG8829472.1"/>
    </source>
</evidence>
<reference evidence="1" key="1">
    <citation type="submission" date="2021-06" db="EMBL/GenBank/DDBJ databases">
        <authorList>
            <person name="Kallberg Y."/>
            <person name="Tangrot J."/>
            <person name="Rosling A."/>
        </authorList>
    </citation>
    <scope>NUCLEOTIDE SEQUENCE</scope>
    <source>
        <strain evidence="1">MA461A</strain>
    </source>
</reference>
<sequence length="67" mass="7923">DQRKSIAFMWNVPYDQKNYLNSWAVRICDGYKDASADLYADMIKNSHNGDGKSYRHNLDYYDWSYSG</sequence>
<accession>A0ACA9S6E4</accession>
<feature type="non-terminal residue" evidence="1">
    <location>
        <position position="67"/>
    </location>
</feature>
<organism evidence="1 2">
    <name type="scientific">Racocetra persica</name>
    <dbReference type="NCBI Taxonomy" id="160502"/>
    <lineage>
        <taxon>Eukaryota</taxon>
        <taxon>Fungi</taxon>
        <taxon>Fungi incertae sedis</taxon>
        <taxon>Mucoromycota</taxon>
        <taxon>Glomeromycotina</taxon>
        <taxon>Glomeromycetes</taxon>
        <taxon>Diversisporales</taxon>
        <taxon>Gigasporaceae</taxon>
        <taxon>Racocetra</taxon>
    </lineage>
</organism>
<protein>
    <submittedName>
        <fullName evidence="1">10103_t:CDS:1</fullName>
    </submittedName>
</protein>
<feature type="non-terminal residue" evidence="1">
    <location>
        <position position="1"/>
    </location>
</feature>
<gene>
    <name evidence="1" type="ORF">RPERSI_LOCUS27511</name>
</gene>
<evidence type="ECO:0000313" key="2">
    <source>
        <dbReference type="Proteomes" id="UP000789920"/>
    </source>
</evidence>
<name>A0ACA9S6E4_9GLOM</name>
<comment type="caution">
    <text evidence="1">The sequence shown here is derived from an EMBL/GenBank/DDBJ whole genome shotgun (WGS) entry which is preliminary data.</text>
</comment>
<keyword evidence="2" id="KW-1185">Reference proteome</keyword>
<dbReference type="EMBL" id="CAJVQC010097320">
    <property type="protein sequence ID" value="CAG8829472.1"/>
    <property type="molecule type" value="Genomic_DNA"/>
</dbReference>